<dbReference type="OrthoDB" id="2012160at2759"/>
<dbReference type="Pfam" id="PF15054">
    <property type="entry name" value="DUF4535"/>
    <property type="match status" value="1"/>
</dbReference>
<dbReference type="AlphaFoldDB" id="S8CNE7"/>
<accession>S8CNE7</accession>
<organism evidence="2 3">
    <name type="scientific">Genlisea aurea</name>
    <dbReference type="NCBI Taxonomy" id="192259"/>
    <lineage>
        <taxon>Eukaryota</taxon>
        <taxon>Viridiplantae</taxon>
        <taxon>Streptophyta</taxon>
        <taxon>Embryophyta</taxon>
        <taxon>Tracheophyta</taxon>
        <taxon>Spermatophyta</taxon>
        <taxon>Magnoliopsida</taxon>
        <taxon>eudicotyledons</taxon>
        <taxon>Gunneridae</taxon>
        <taxon>Pentapetalae</taxon>
        <taxon>asterids</taxon>
        <taxon>lamiids</taxon>
        <taxon>Lamiales</taxon>
        <taxon>Lentibulariaceae</taxon>
        <taxon>Genlisea</taxon>
    </lineage>
</organism>
<reference evidence="2 3" key="1">
    <citation type="journal article" date="2013" name="BMC Genomics">
        <title>The miniature genome of a carnivorous plant Genlisea aurea contains a low number of genes and short non-coding sequences.</title>
        <authorList>
            <person name="Leushkin E.V."/>
            <person name="Sutormin R.A."/>
            <person name="Nabieva E.R."/>
            <person name="Penin A.A."/>
            <person name="Kondrashov A.S."/>
            <person name="Logacheva M.D."/>
        </authorList>
    </citation>
    <scope>NUCLEOTIDE SEQUENCE [LARGE SCALE GENOMIC DNA]</scope>
</reference>
<dbReference type="EMBL" id="AUSU01002481">
    <property type="protein sequence ID" value="EPS68704.1"/>
    <property type="molecule type" value="Genomic_DNA"/>
</dbReference>
<feature type="non-terminal residue" evidence="2">
    <location>
        <position position="1"/>
    </location>
</feature>
<evidence type="ECO:0000256" key="1">
    <source>
        <dbReference type="SAM" id="MobiDB-lite"/>
    </source>
</evidence>
<proteinExistence type="predicted"/>
<evidence type="ECO:0000313" key="3">
    <source>
        <dbReference type="Proteomes" id="UP000015453"/>
    </source>
</evidence>
<dbReference type="Proteomes" id="UP000015453">
    <property type="component" value="Unassembled WGS sequence"/>
</dbReference>
<comment type="caution">
    <text evidence="2">The sequence shown here is derived from an EMBL/GenBank/DDBJ whole genome shotgun (WGS) entry which is preliminary data.</text>
</comment>
<protein>
    <submittedName>
        <fullName evidence="2">Uncharacterized protein</fullName>
    </submittedName>
</protein>
<keyword evidence="3" id="KW-1185">Reference proteome</keyword>
<sequence length="86" mass="9512">KQICGEQMGFLGFSFTMAAGMIGGAYVAQNYDIPDIKGWINEKRQSKSNRMHCHRMRCGRHGDRTESASGDAIPLPAVDTHEKLEG</sequence>
<dbReference type="InterPro" id="IPR027854">
    <property type="entry name" value="STMP1"/>
</dbReference>
<evidence type="ECO:0000313" key="2">
    <source>
        <dbReference type="EMBL" id="EPS68704.1"/>
    </source>
</evidence>
<name>S8CNE7_9LAMI</name>
<gene>
    <name evidence="2" type="ORF">M569_06067</name>
</gene>
<feature type="region of interest" description="Disordered" evidence="1">
    <location>
        <begin position="60"/>
        <end position="86"/>
    </location>
</feature>